<evidence type="ECO:0000313" key="2">
    <source>
        <dbReference type="Proteomes" id="UP000824782"/>
    </source>
</evidence>
<dbReference type="Proteomes" id="UP000824782">
    <property type="component" value="Unassembled WGS sequence"/>
</dbReference>
<name>A0AAV6YR11_ENGPU</name>
<accession>A0AAV6YR11</accession>
<evidence type="ECO:0000313" key="1">
    <source>
        <dbReference type="EMBL" id="KAG8537410.1"/>
    </source>
</evidence>
<dbReference type="AlphaFoldDB" id="A0AAV6YR11"/>
<proteinExistence type="predicted"/>
<reference evidence="1" key="1">
    <citation type="thesis" date="2020" institute="ProQuest LLC" country="789 East Eisenhower Parkway, Ann Arbor, MI, USA">
        <title>Comparative Genomics and Chromosome Evolution.</title>
        <authorList>
            <person name="Mudd A.B."/>
        </authorList>
    </citation>
    <scope>NUCLEOTIDE SEQUENCE</scope>
    <source>
        <strain evidence="1">237g6f4</strain>
        <tissue evidence="1">Blood</tissue>
    </source>
</reference>
<dbReference type="EMBL" id="WNYA01030562">
    <property type="protein sequence ID" value="KAG8537410.1"/>
    <property type="molecule type" value="Genomic_DNA"/>
</dbReference>
<comment type="caution">
    <text evidence="1">The sequence shown here is derived from an EMBL/GenBank/DDBJ whole genome shotgun (WGS) entry which is preliminary data.</text>
</comment>
<evidence type="ECO:0008006" key="3">
    <source>
        <dbReference type="Google" id="ProtNLM"/>
    </source>
</evidence>
<gene>
    <name evidence="1" type="ORF">GDO81_024568</name>
</gene>
<keyword evidence="2" id="KW-1185">Reference proteome</keyword>
<protein>
    <recommendedName>
        <fullName evidence="3">Secreted protein</fullName>
    </recommendedName>
</protein>
<organism evidence="1 2">
    <name type="scientific">Engystomops pustulosus</name>
    <name type="common">Tungara frog</name>
    <name type="synonym">Physalaemus pustulosus</name>
    <dbReference type="NCBI Taxonomy" id="76066"/>
    <lineage>
        <taxon>Eukaryota</taxon>
        <taxon>Metazoa</taxon>
        <taxon>Chordata</taxon>
        <taxon>Craniata</taxon>
        <taxon>Vertebrata</taxon>
        <taxon>Euteleostomi</taxon>
        <taxon>Amphibia</taxon>
        <taxon>Batrachia</taxon>
        <taxon>Anura</taxon>
        <taxon>Neobatrachia</taxon>
        <taxon>Hyloidea</taxon>
        <taxon>Leptodactylidae</taxon>
        <taxon>Leiuperinae</taxon>
        <taxon>Engystomops</taxon>
    </lineage>
</organism>
<sequence>MRTPVVPLAPIVPLRLLCPLKFTPKDGGAPCPGPVLLCLRILDYISHCLRGAINPCVVWMLSGGCHVVSHRCVCFFVRGPM</sequence>